<dbReference type="Proteomes" id="UP000076447">
    <property type="component" value="Unassembled WGS sequence"/>
</dbReference>
<dbReference type="SUPFAM" id="SSF52540">
    <property type="entry name" value="P-loop containing nucleoside triphosphate hydrolases"/>
    <property type="match status" value="1"/>
</dbReference>
<name>A0A163TA06_9CELL</name>
<dbReference type="PROSITE" id="PS00211">
    <property type="entry name" value="ABC_TRANSPORTER_1"/>
    <property type="match status" value="1"/>
</dbReference>
<keyword evidence="6" id="KW-0378">Hydrolase</keyword>
<dbReference type="EC" id="3.6.3.-" evidence="6"/>
<reference evidence="6 7" key="1">
    <citation type="submission" date="2016-01" db="EMBL/GenBank/DDBJ databases">
        <title>Genome sequence of Oerskovia enterophila VJag, an agar and cellulose degrading bacterium.</title>
        <authorList>
            <person name="Poehlein A."/>
            <person name="Jag V."/>
            <person name="Bengelsdorf F."/>
            <person name="Duerre P."/>
            <person name="Daniel R."/>
        </authorList>
    </citation>
    <scope>NUCLEOTIDE SEQUENCE [LARGE SCALE GENOMIC DNA]</scope>
    <source>
        <strain evidence="6 7">VJag</strain>
    </source>
</reference>
<accession>A0A163TA06</accession>
<dbReference type="STRING" id="43678.OJAG_00080"/>
<evidence type="ECO:0000313" key="6">
    <source>
        <dbReference type="EMBL" id="KZM37279.1"/>
    </source>
</evidence>
<evidence type="ECO:0000256" key="4">
    <source>
        <dbReference type="SAM" id="MobiDB-lite"/>
    </source>
</evidence>
<evidence type="ECO:0000256" key="3">
    <source>
        <dbReference type="ARBA" id="ARBA00022840"/>
    </source>
</evidence>
<keyword evidence="3 6" id="KW-0067">ATP-binding</keyword>
<dbReference type="InterPro" id="IPR025302">
    <property type="entry name" value="DrrA1/2-like_C"/>
</dbReference>
<dbReference type="GO" id="GO:0005524">
    <property type="term" value="F:ATP binding"/>
    <property type="evidence" value="ECO:0007669"/>
    <property type="project" value="UniProtKB-KW"/>
</dbReference>
<keyword evidence="2" id="KW-0547">Nucleotide-binding</keyword>
<dbReference type="Pfam" id="PF13732">
    <property type="entry name" value="DrrA1-3_C"/>
    <property type="match status" value="1"/>
</dbReference>
<dbReference type="PROSITE" id="PS50893">
    <property type="entry name" value="ABC_TRANSPORTER_2"/>
    <property type="match status" value="1"/>
</dbReference>
<sequence length="382" mass="40214">MIHTRSLTKDFVVSRHETVHAVRGISLDIEPGELVAVLGPNGAGKTTTLRMLTTLIAPTAGSATVAGYDVVAHPAQVRHHIGYVGQGNAAGHNQRAVDELVTQGVVYGLDRRSARRRADELFEALDLTSLRTRKVADLSGGQRRRLDVAMGLVHAPSLLFLDEPSTGLDPHNRANLWEHVLRMRADALTRAGDPMTIVLTTHYLDEADTMAERVVVVDHGEVIADDTAEALKTNLAGDRVVLETTVPDDGARLAQLVSRADGVREVETDETPARGTQVTARVTDGPALLPALLRAADHAGITVTSAQVHRPTLDDVFLALTGRSLRESGAADKTSTSGAADKASTSDAADKASTSGGDPSDAADHVTARTSEGAALSGKDAA</sequence>
<feature type="region of interest" description="Disordered" evidence="4">
    <location>
        <begin position="327"/>
        <end position="382"/>
    </location>
</feature>
<evidence type="ECO:0000259" key="5">
    <source>
        <dbReference type="PROSITE" id="PS50893"/>
    </source>
</evidence>
<feature type="domain" description="ABC transporter" evidence="5">
    <location>
        <begin position="2"/>
        <end position="244"/>
    </location>
</feature>
<dbReference type="Pfam" id="PF00005">
    <property type="entry name" value="ABC_tran"/>
    <property type="match status" value="1"/>
</dbReference>
<dbReference type="OrthoDB" id="9804819at2"/>
<evidence type="ECO:0000313" key="7">
    <source>
        <dbReference type="Proteomes" id="UP000076447"/>
    </source>
</evidence>
<feature type="compositionally biased region" description="Low complexity" evidence="4">
    <location>
        <begin position="333"/>
        <end position="358"/>
    </location>
</feature>
<evidence type="ECO:0000256" key="1">
    <source>
        <dbReference type="ARBA" id="ARBA00022448"/>
    </source>
</evidence>
<dbReference type="EMBL" id="LRIE01000006">
    <property type="protein sequence ID" value="KZM37279.1"/>
    <property type="molecule type" value="Genomic_DNA"/>
</dbReference>
<dbReference type="GO" id="GO:0016887">
    <property type="term" value="F:ATP hydrolysis activity"/>
    <property type="evidence" value="ECO:0007669"/>
    <property type="project" value="InterPro"/>
</dbReference>
<dbReference type="InterPro" id="IPR003439">
    <property type="entry name" value="ABC_transporter-like_ATP-bd"/>
</dbReference>
<dbReference type="AlphaFoldDB" id="A0A163TA06"/>
<proteinExistence type="predicted"/>
<dbReference type="Gene3D" id="3.40.50.300">
    <property type="entry name" value="P-loop containing nucleotide triphosphate hydrolases"/>
    <property type="match status" value="1"/>
</dbReference>
<dbReference type="RefSeq" id="WP_082848581.1">
    <property type="nucleotide sequence ID" value="NZ_LRIE01000006.1"/>
</dbReference>
<dbReference type="SMART" id="SM00382">
    <property type="entry name" value="AAA"/>
    <property type="match status" value="1"/>
</dbReference>
<dbReference type="PATRIC" id="fig|43678.3.peg.11"/>
<dbReference type="InterPro" id="IPR017871">
    <property type="entry name" value="ABC_transporter-like_CS"/>
</dbReference>
<organism evidence="6 7">
    <name type="scientific">Oerskovia enterophila</name>
    <dbReference type="NCBI Taxonomy" id="43678"/>
    <lineage>
        <taxon>Bacteria</taxon>
        <taxon>Bacillati</taxon>
        <taxon>Actinomycetota</taxon>
        <taxon>Actinomycetes</taxon>
        <taxon>Micrococcales</taxon>
        <taxon>Cellulomonadaceae</taxon>
        <taxon>Oerskovia</taxon>
    </lineage>
</organism>
<evidence type="ECO:0000256" key="2">
    <source>
        <dbReference type="ARBA" id="ARBA00022741"/>
    </source>
</evidence>
<protein>
    <submittedName>
        <fullName evidence="6">Daunorubicin/doxorubicin resistance ATP-binding protein DrrA</fullName>
        <ecNumber evidence="6">3.6.3.-</ecNumber>
    </submittedName>
</protein>
<dbReference type="InterPro" id="IPR003593">
    <property type="entry name" value="AAA+_ATPase"/>
</dbReference>
<keyword evidence="1" id="KW-0813">Transport</keyword>
<dbReference type="InterPro" id="IPR027417">
    <property type="entry name" value="P-loop_NTPase"/>
</dbReference>
<comment type="caution">
    <text evidence="6">The sequence shown here is derived from an EMBL/GenBank/DDBJ whole genome shotgun (WGS) entry which is preliminary data.</text>
</comment>
<dbReference type="PANTHER" id="PTHR43582">
    <property type="entry name" value="LINEARMYCIN RESISTANCE ATP-BINDING PROTEIN LNRL"/>
    <property type="match status" value="1"/>
</dbReference>
<dbReference type="PANTHER" id="PTHR43582:SF5">
    <property type="entry name" value="ABC TRANSPORTER"/>
    <property type="match status" value="1"/>
</dbReference>
<gene>
    <name evidence="6" type="primary">drrA_1</name>
    <name evidence="6" type="ORF">OJAG_00080</name>
</gene>